<dbReference type="AlphaFoldDB" id="A0A9D3XIL1"/>
<organism evidence="2 3">
    <name type="scientific">Mauremys mutica</name>
    <name type="common">yellowpond turtle</name>
    <dbReference type="NCBI Taxonomy" id="74926"/>
    <lineage>
        <taxon>Eukaryota</taxon>
        <taxon>Metazoa</taxon>
        <taxon>Chordata</taxon>
        <taxon>Craniata</taxon>
        <taxon>Vertebrata</taxon>
        <taxon>Euteleostomi</taxon>
        <taxon>Archelosauria</taxon>
        <taxon>Testudinata</taxon>
        <taxon>Testudines</taxon>
        <taxon>Cryptodira</taxon>
        <taxon>Durocryptodira</taxon>
        <taxon>Testudinoidea</taxon>
        <taxon>Geoemydidae</taxon>
        <taxon>Geoemydinae</taxon>
        <taxon>Mauremys</taxon>
    </lineage>
</organism>
<evidence type="ECO:0000313" key="3">
    <source>
        <dbReference type="Proteomes" id="UP000827986"/>
    </source>
</evidence>
<comment type="caution">
    <text evidence="2">The sequence shown here is derived from an EMBL/GenBank/DDBJ whole genome shotgun (WGS) entry which is preliminary data.</text>
</comment>
<proteinExistence type="predicted"/>
<gene>
    <name evidence="2" type="ORF">KIL84_001556</name>
</gene>
<name>A0A9D3XIL1_9SAUR</name>
<sequence length="231" mass="26423">MPRAGLLLLPLLLCFGPETAGSIDTAVLKDIVDHVHPSWVTAQYSFAVSLNTTYCQNTTGLEQELPVRQLRSMRNAIRQNSQEGGLYDPADGNIVAASVNYLNEKAREHTEWRLLHSDQNQKSPVQKLLDRTYKNNSCLIFFTLNSPCVRTCLPMNKPFNILNMVKNTFHPIDNNFKAFVFQQIYQETMKPEMRLQAWQQLNDVPLYRCDKDGCRDCSGNNPNTNPCLDRR</sequence>
<dbReference type="InterPro" id="IPR040958">
    <property type="entry name" value="SNAD1"/>
</dbReference>
<protein>
    <submittedName>
        <fullName evidence="2">Uncharacterized protein</fullName>
    </submittedName>
</protein>
<keyword evidence="3" id="KW-1185">Reference proteome</keyword>
<feature type="chain" id="PRO_5039505479" evidence="1">
    <location>
        <begin position="21"/>
        <end position="231"/>
    </location>
</feature>
<dbReference type="Proteomes" id="UP000827986">
    <property type="component" value="Unassembled WGS sequence"/>
</dbReference>
<feature type="signal peptide" evidence="1">
    <location>
        <begin position="1"/>
        <end position="20"/>
    </location>
</feature>
<dbReference type="Pfam" id="PF18744">
    <property type="entry name" value="SNAD1"/>
    <property type="match status" value="1"/>
</dbReference>
<evidence type="ECO:0000313" key="2">
    <source>
        <dbReference type="EMBL" id="KAH1180622.1"/>
    </source>
</evidence>
<evidence type="ECO:0000256" key="1">
    <source>
        <dbReference type="SAM" id="SignalP"/>
    </source>
</evidence>
<reference evidence="2" key="1">
    <citation type="submission" date="2021-09" db="EMBL/GenBank/DDBJ databases">
        <title>The genome of Mauremys mutica provides insights into the evolution of semi-aquatic lifestyle.</title>
        <authorList>
            <person name="Gong S."/>
            <person name="Gao Y."/>
        </authorList>
    </citation>
    <scope>NUCLEOTIDE SEQUENCE</scope>
    <source>
        <strain evidence="2">MM-2020</strain>
        <tissue evidence="2">Muscle</tissue>
    </source>
</reference>
<dbReference type="EMBL" id="JAHDVG010000469">
    <property type="protein sequence ID" value="KAH1180622.1"/>
    <property type="molecule type" value="Genomic_DNA"/>
</dbReference>
<accession>A0A9D3XIL1</accession>
<keyword evidence="1" id="KW-0732">Signal</keyword>